<comment type="caution">
    <text evidence="1">The sequence shown here is derived from an EMBL/GenBank/DDBJ whole genome shotgun (WGS) entry which is preliminary data.</text>
</comment>
<dbReference type="EMBL" id="CM042884">
    <property type="protein sequence ID" value="KAI4370668.1"/>
    <property type="molecule type" value="Genomic_DNA"/>
</dbReference>
<proteinExistence type="predicted"/>
<evidence type="ECO:0000313" key="1">
    <source>
        <dbReference type="EMBL" id="KAI4370668.1"/>
    </source>
</evidence>
<name>A0ACB9QZK7_9MYRT</name>
<dbReference type="Proteomes" id="UP001057402">
    <property type="component" value="Chromosome 5"/>
</dbReference>
<organism evidence="1 2">
    <name type="scientific">Melastoma candidum</name>
    <dbReference type="NCBI Taxonomy" id="119954"/>
    <lineage>
        <taxon>Eukaryota</taxon>
        <taxon>Viridiplantae</taxon>
        <taxon>Streptophyta</taxon>
        <taxon>Embryophyta</taxon>
        <taxon>Tracheophyta</taxon>
        <taxon>Spermatophyta</taxon>
        <taxon>Magnoliopsida</taxon>
        <taxon>eudicotyledons</taxon>
        <taxon>Gunneridae</taxon>
        <taxon>Pentapetalae</taxon>
        <taxon>rosids</taxon>
        <taxon>malvids</taxon>
        <taxon>Myrtales</taxon>
        <taxon>Melastomataceae</taxon>
        <taxon>Melastomatoideae</taxon>
        <taxon>Melastomateae</taxon>
        <taxon>Melastoma</taxon>
    </lineage>
</organism>
<reference evidence="2" key="1">
    <citation type="journal article" date="2023" name="Front. Plant Sci.">
        <title>Chromosomal-level genome assembly of Melastoma candidum provides insights into trichome evolution.</title>
        <authorList>
            <person name="Zhong Y."/>
            <person name="Wu W."/>
            <person name="Sun C."/>
            <person name="Zou P."/>
            <person name="Liu Y."/>
            <person name="Dai S."/>
            <person name="Zhou R."/>
        </authorList>
    </citation>
    <scope>NUCLEOTIDE SEQUENCE [LARGE SCALE GENOMIC DNA]</scope>
</reference>
<protein>
    <submittedName>
        <fullName evidence="1">Uncharacterized protein</fullName>
    </submittedName>
</protein>
<keyword evidence="2" id="KW-1185">Reference proteome</keyword>
<sequence>MKNSESEQEFYIESDEDDVENVFGKDDGNDSDSSADNANQQNDKYGSFNTQWPQSYRQSIDLYSSVPSPGLTFLGTPSLSRLNNSFLSSGLIRRHTPRELGLDVVEATLGREGASDASEPEELAQLAPSVAKENLGKER</sequence>
<accession>A0ACB9QZK7</accession>
<gene>
    <name evidence="1" type="ORF">MLD38_018992</name>
</gene>
<evidence type="ECO:0000313" key="2">
    <source>
        <dbReference type="Proteomes" id="UP001057402"/>
    </source>
</evidence>